<dbReference type="InterPro" id="IPR004517">
    <property type="entry name" value="HisZ"/>
</dbReference>
<keyword evidence="6 8" id="KW-0963">Cytoplasm</keyword>
<gene>
    <name evidence="11" type="primary">hisG</name>
    <name evidence="8" type="synonym">hisZ</name>
    <name evidence="11" type="ORF">QUW28_05930</name>
</gene>
<dbReference type="InterPro" id="IPR013820">
    <property type="entry name" value="ATP_PRibTrfase_cat"/>
</dbReference>
<evidence type="ECO:0000256" key="8">
    <source>
        <dbReference type="HAMAP-Rule" id="MF_00125"/>
    </source>
</evidence>
<protein>
    <recommendedName>
        <fullName evidence="5 8">ATP phosphoribosyltransferase regulatory subunit</fullName>
    </recommendedName>
</protein>
<comment type="subunit">
    <text evidence="4 8">Heteromultimer composed of HisG and HisZ subunits.</text>
</comment>
<accession>A0ABT7VAY6</accession>
<dbReference type="SUPFAM" id="SSF55681">
    <property type="entry name" value="Class II aaRS and biotin synthetases"/>
    <property type="match status" value="1"/>
</dbReference>
<evidence type="ECO:0000256" key="7">
    <source>
        <dbReference type="ARBA" id="ARBA00025246"/>
    </source>
</evidence>
<dbReference type="PROSITE" id="PS50088">
    <property type="entry name" value="ANK_REPEAT"/>
    <property type="match status" value="1"/>
</dbReference>
<evidence type="ECO:0000256" key="3">
    <source>
        <dbReference type="ARBA" id="ARBA00005539"/>
    </source>
</evidence>
<keyword evidence="9" id="KW-0040">ANK repeat</keyword>
<evidence type="ECO:0000313" key="11">
    <source>
        <dbReference type="EMBL" id="MDM8275039.1"/>
    </source>
</evidence>
<dbReference type="GO" id="GO:0003879">
    <property type="term" value="F:ATP phosphoribosyltransferase activity"/>
    <property type="evidence" value="ECO:0007669"/>
    <property type="project" value="UniProtKB-EC"/>
</dbReference>
<comment type="pathway">
    <text evidence="2 8">Amino-acid biosynthesis; L-histidine biosynthesis; L-histidine from 5-phospho-alpha-D-ribose 1-diphosphate: step 1/9.</text>
</comment>
<keyword evidence="11" id="KW-0808">Transferase</keyword>
<keyword evidence="12" id="KW-1185">Reference proteome</keyword>
<dbReference type="PANTHER" id="PTHR43707:SF1">
    <property type="entry name" value="HISTIDINE--TRNA LIGASE, MITOCHONDRIAL-RELATED"/>
    <property type="match status" value="1"/>
</dbReference>
<dbReference type="InterPro" id="IPR041715">
    <property type="entry name" value="HisRS-like_core"/>
</dbReference>
<evidence type="ECO:0000256" key="4">
    <source>
        <dbReference type="ARBA" id="ARBA00011496"/>
    </source>
</evidence>
<dbReference type="InterPro" id="IPR045864">
    <property type="entry name" value="aa-tRNA-synth_II/BPL/LPL"/>
</dbReference>
<name>A0ABT7VAY6_9ACTN</name>
<keyword evidence="8" id="KW-0028">Amino-acid biosynthesis</keyword>
<dbReference type="CDD" id="cd00773">
    <property type="entry name" value="HisRS-like_core"/>
    <property type="match status" value="1"/>
</dbReference>
<comment type="function">
    <text evidence="7 8">Required for the first step of histidine biosynthesis. May allow the feedback regulation of ATP phosphoribosyltransferase activity by histidine.</text>
</comment>
<dbReference type="Pfam" id="PF01634">
    <property type="entry name" value="HisG"/>
    <property type="match status" value="1"/>
</dbReference>
<dbReference type="HAMAP" id="MF_00125">
    <property type="entry name" value="HisZ"/>
    <property type="match status" value="1"/>
</dbReference>
<dbReference type="NCBIfam" id="TIGR00070">
    <property type="entry name" value="hisG"/>
    <property type="match status" value="1"/>
</dbReference>
<comment type="miscellaneous">
    <text evidence="8">This function is generally fulfilled by the C-terminal part of HisG, which is missing in some bacteria such as this one.</text>
</comment>
<comment type="subcellular location">
    <subcellularLocation>
        <location evidence="1 8">Cytoplasm</location>
    </subcellularLocation>
</comment>
<evidence type="ECO:0000256" key="1">
    <source>
        <dbReference type="ARBA" id="ARBA00004496"/>
    </source>
</evidence>
<comment type="caution">
    <text evidence="11">The sequence shown here is derived from an EMBL/GenBank/DDBJ whole genome shotgun (WGS) entry which is preliminary data.</text>
</comment>
<reference evidence="12" key="1">
    <citation type="submission" date="2023-06" db="EMBL/GenBank/DDBJ databases">
        <title>Identification and characterization of horizontal gene transfer across gut microbiota members of farm animals based on homology search.</title>
        <authorList>
            <person name="Zeman M."/>
            <person name="Kubasova T."/>
            <person name="Jahodarova E."/>
            <person name="Nykrynova M."/>
            <person name="Rychlik I."/>
        </authorList>
    </citation>
    <scope>NUCLEOTIDE SEQUENCE [LARGE SCALE GENOMIC DNA]</scope>
    <source>
        <strain evidence="12">154_Feed</strain>
    </source>
</reference>
<evidence type="ECO:0000256" key="6">
    <source>
        <dbReference type="ARBA" id="ARBA00022490"/>
    </source>
</evidence>
<feature type="repeat" description="ANK" evidence="9">
    <location>
        <begin position="365"/>
        <end position="399"/>
    </location>
</feature>
<dbReference type="Proteomes" id="UP001529421">
    <property type="component" value="Unassembled WGS sequence"/>
</dbReference>
<dbReference type="EMBL" id="JAUDDZ010000006">
    <property type="protein sequence ID" value="MDM8275039.1"/>
    <property type="molecule type" value="Genomic_DNA"/>
</dbReference>
<evidence type="ECO:0000256" key="5">
    <source>
        <dbReference type="ARBA" id="ARBA00020397"/>
    </source>
</evidence>
<dbReference type="InterPro" id="IPR004516">
    <property type="entry name" value="HisRS/HisZ"/>
</dbReference>
<dbReference type="InterPro" id="IPR006195">
    <property type="entry name" value="aa-tRNA-synth_II"/>
</dbReference>
<dbReference type="Gene3D" id="3.30.930.10">
    <property type="entry name" value="Bira Bifunctional Protein, Domain 2"/>
    <property type="match status" value="1"/>
</dbReference>
<dbReference type="RefSeq" id="WP_289545115.1">
    <property type="nucleotide sequence ID" value="NZ_JAUDDZ010000006.1"/>
</dbReference>
<keyword evidence="11" id="KW-0328">Glycosyltransferase</keyword>
<evidence type="ECO:0000256" key="9">
    <source>
        <dbReference type="PROSITE-ProRule" id="PRU00023"/>
    </source>
</evidence>
<comment type="similarity">
    <text evidence="3 8">Belongs to the class-II aminoacyl-tRNA synthetase family. HisZ subfamily.</text>
</comment>
<feature type="domain" description="Aminoacyl-transfer RNA synthetases class-II family profile" evidence="10">
    <location>
        <begin position="19"/>
        <end position="331"/>
    </location>
</feature>
<evidence type="ECO:0000259" key="10">
    <source>
        <dbReference type="PROSITE" id="PS50862"/>
    </source>
</evidence>
<dbReference type="Gene3D" id="3.40.190.10">
    <property type="entry name" value="Periplasmic binding protein-like II"/>
    <property type="match status" value="2"/>
</dbReference>
<dbReference type="Pfam" id="PF13393">
    <property type="entry name" value="tRNA-synt_His"/>
    <property type="match status" value="1"/>
</dbReference>
<dbReference type="PANTHER" id="PTHR43707">
    <property type="entry name" value="HISTIDYL-TRNA SYNTHETASE"/>
    <property type="match status" value="1"/>
</dbReference>
<keyword evidence="8" id="KW-0368">Histidine biosynthesis</keyword>
<dbReference type="SUPFAM" id="SSF53850">
    <property type="entry name" value="Periplasmic binding protein-like II"/>
    <property type="match status" value="1"/>
</dbReference>
<evidence type="ECO:0000313" key="12">
    <source>
        <dbReference type="Proteomes" id="UP001529421"/>
    </source>
</evidence>
<dbReference type="PROSITE" id="PS50862">
    <property type="entry name" value="AA_TRNA_LIGASE_II"/>
    <property type="match status" value="1"/>
</dbReference>
<sequence>MKATPWGFRDIMPEEAAAREAIADTVKSCFKEGGYLPVETPLLEDKAELEGAGRVADTPFKLFDDDGRLLVVRPDNTLSIVRMVTSRMRSTPLPIRLRYEAPVVRHQARFAGVARQFTQLGFELIGEGGAEGDIEMVSLVAQVMQRLGLPGWRVVCGSARPFMELLGRCGDAALARDALALIHANDLVGLDVRISQSDVDASVARAISALPRLHGGIEVLEHLDALLTEAGVDVRATDELRALARGLEQAGGNVCDALSFDFSIMNSFDYYTGLVFKAYAQGLADPVGSGGRYDAIFDGAFAGVPHVPAAGFAFSLERLEAALQGADEAAPGIVSGASAEAPDAEGASAGKEAGCLACARFDGKAGQTPLRIAVPKGSLNEGTIDVLERAGLDVSGLRNPGRRLIVAAQDTREGAGSIGQVEYVIVRATDAPAFVACGGADCGFCGRDSLIEADLDLLQLVDLGYGACRFIEAEPAGQGDATERAYARRGVLRVATKYPRIAADWYARRGIAADIVSLHGNIELGPIVGMTDRIVDITATGTTLRENNLVITGEIMECTARFFVNPGASRLDPRVRELGDRLAALVEERVVPRSS</sequence>
<dbReference type="InterPro" id="IPR002110">
    <property type="entry name" value="Ankyrin_rpt"/>
</dbReference>
<proteinExistence type="inferred from homology"/>
<organism evidence="11 12">
    <name type="scientific">Enorma phocaeensis</name>
    <dbReference type="NCBI Taxonomy" id="1871019"/>
    <lineage>
        <taxon>Bacteria</taxon>
        <taxon>Bacillati</taxon>
        <taxon>Actinomycetota</taxon>
        <taxon>Coriobacteriia</taxon>
        <taxon>Coriobacteriales</taxon>
        <taxon>Coriobacteriaceae</taxon>
        <taxon>Enorma</taxon>
    </lineage>
</organism>
<evidence type="ECO:0000256" key="2">
    <source>
        <dbReference type="ARBA" id="ARBA00004667"/>
    </source>
</evidence>